<dbReference type="Proteomes" id="UP000216840">
    <property type="component" value="Unassembled WGS sequence"/>
</dbReference>
<dbReference type="CDD" id="cd20292">
    <property type="entry name" value="cupin_QdtA-like"/>
    <property type="match status" value="1"/>
</dbReference>
<evidence type="ECO:0000259" key="1">
    <source>
        <dbReference type="Pfam" id="PF05523"/>
    </source>
</evidence>
<comment type="caution">
    <text evidence="2">The sequence shown here is derived from an EMBL/GenBank/DDBJ whole genome shotgun (WGS) entry which is preliminary data.</text>
</comment>
<dbReference type="RefSeq" id="WP_094967788.1">
    <property type="nucleotide sequence ID" value="NZ_NGJN01000003.1"/>
</dbReference>
<dbReference type="Pfam" id="PF05523">
    <property type="entry name" value="FdtA"/>
    <property type="match status" value="1"/>
</dbReference>
<reference evidence="2 3" key="1">
    <citation type="submission" date="2017-05" db="EMBL/GenBank/DDBJ databases">
        <title>The draft genome sequence of Idiomarina salinarum WNB302.</title>
        <authorList>
            <person name="Sun Y."/>
            <person name="Chen B."/>
            <person name="Du Z."/>
        </authorList>
    </citation>
    <scope>NUCLEOTIDE SEQUENCE [LARGE SCALE GENOMIC DNA]</scope>
    <source>
        <strain evidence="2 3">WNB302</strain>
    </source>
</reference>
<dbReference type="InterPro" id="IPR011051">
    <property type="entry name" value="RmlC_Cupin_sf"/>
</dbReference>
<name>A0A265UVB9_9FLAO</name>
<sequence>MAVNSKINRNYVASIQDVKLIDIPKVHDDRGSLAVIEKAIIPFDIKRVYYLYDVPSDSYRGGHAHKEQESIIIALSGSFEAVVSDGKSQKRFMLNKPNQGLYIPTYIWREIDNFSSGAVCLVLASTEFEEAEYIRNFIEFKDYKGL</sequence>
<dbReference type="Gene3D" id="2.60.120.10">
    <property type="entry name" value="Jelly Rolls"/>
    <property type="match status" value="1"/>
</dbReference>
<gene>
    <name evidence="2" type="ORF">CA834_06025</name>
</gene>
<evidence type="ECO:0000313" key="3">
    <source>
        <dbReference type="Proteomes" id="UP000216840"/>
    </source>
</evidence>
<dbReference type="AlphaFoldDB" id="A0A265UVB9"/>
<dbReference type="InterPro" id="IPR008894">
    <property type="entry name" value="QdtA_cupin_dom"/>
</dbReference>
<organism evidence="2 3">
    <name type="scientific">Winogradskyella aurantia</name>
    <dbReference type="NCBI Taxonomy" id="1915063"/>
    <lineage>
        <taxon>Bacteria</taxon>
        <taxon>Pseudomonadati</taxon>
        <taxon>Bacteroidota</taxon>
        <taxon>Flavobacteriia</taxon>
        <taxon>Flavobacteriales</taxon>
        <taxon>Flavobacteriaceae</taxon>
        <taxon>Winogradskyella</taxon>
    </lineage>
</organism>
<feature type="domain" description="Sugar 3,4-ketoisomerase QdtA cupin" evidence="1">
    <location>
        <begin position="17"/>
        <end position="144"/>
    </location>
</feature>
<protein>
    <recommendedName>
        <fullName evidence="1">Sugar 3,4-ketoisomerase QdtA cupin domain-containing protein</fullName>
    </recommendedName>
</protein>
<dbReference type="InterPro" id="IPR014710">
    <property type="entry name" value="RmlC-like_jellyroll"/>
</dbReference>
<evidence type="ECO:0000313" key="2">
    <source>
        <dbReference type="EMBL" id="OZV69017.1"/>
    </source>
</evidence>
<dbReference type="OrthoDB" id="9795513at2"/>
<dbReference type="EMBL" id="NGJN01000003">
    <property type="protein sequence ID" value="OZV69017.1"/>
    <property type="molecule type" value="Genomic_DNA"/>
</dbReference>
<proteinExistence type="predicted"/>
<accession>A0A265UVB9</accession>
<dbReference type="SUPFAM" id="SSF51182">
    <property type="entry name" value="RmlC-like cupins"/>
    <property type="match status" value="1"/>
</dbReference>
<keyword evidence="3" id="KW-1185">Reference proteome</keyword>